<gene>
    <name evidence="2" type="ORF">JMJ35_010193</name>
</gene>
<comment type="caution">
    <text evidence="2">The sequence shown here is derived from an EMBL/GenBank/DDBJ whole genome shotgun (WGS) entry which is preliminary data.</text>
</comment>
<dbReference type="SUPFAM" id="SSF53335">
    <property type="entry name" value="S-adenosyl-L-methionine-dependent methyltransferases"/>
    <property type="match status" value="1"/>
</dbReference>
<feature type="region of interest" description="Disordered" evidence="1">
    <location>
        <begin position="1"/>
        <end position="30"/>
    </location>
</feature>
<dbReference type="PANTHER" id="PTHR43591:SF10">
    <property type="entry name" value="ABC TRANSMEMBRANE TYPE-1 DOMAIN-CONTAINING PROTEIN-RELATED"/>
    <property type="match status" value="1"/>
</dbReference>
<keyword evidence="3" id="KW-1185">Reference proteome</keyword>
<organism evidence="2 3">
    <name type="scientific">Cladonia borealis</name>
    <dbReference type="NCBI Taxonomy" id="184061"/>
    <lineage>
        <taxon>Eukaryota</taxon>
        <taxon>Fungi</taxon>
        <taxon>Dikarya</taxon>
        <taxon>Ascomycota</taxon>
        <taxon>Pezizomycotina</taxon>
        <taxon>Lecanoromycetes</taxon>
        <taxon>OSLEUM clade</taxon>
        <taxon>Lecanoromycetidae</taxon>
        <taxon>Lecanorales</taxon>
        <taxon>Lecanorineae</taxon>
        <taxon>Cladoniaceae</taxon>
        <taxon>Cladonia</taxon>
    </lineage>
</organism>
<sequence length="326" mass="37391">MVEVLSPNLPDNTQGTNNASATYSEGRPSSPVIAQPGLESEDSTFGELASDTTSLKSDVTAYEYENGRRYHAYRSGRYLLPNDEQEQARLDLQHHVLHLAFKRTLYFAPISEKTPAILDLGTGTGIWAIEVGPSPLRHQALLLMWLNIIGTDLSPIQPRWVPPNIKFEVDDLELPWTFPHHFDLIHTRIMNGSIRDWPQLFRQSFNHCKPGGWMECQELVAGLILQVSGEFLRRQMTEAGFENITLREFILLVGDWPADPELQNIGRYQLVTMLDGIHAFTIALWTRFLGYKEEEVQVFLAYLREEFMLGHIHCYWLLYVVYGQKT</sequence>
<dbReference type="Gene3D" id="3.40.50.150">
    <property type="entry name" value="Vaccinia Virus protein VP39"/>
    <property type="match status" value="1"/>
</dbReference>
<evidence type="ECO:0000256" key="1">
    <source>
        <dbReference type="SAM" id="MobiDB-lite"/>
    </source>
</evidence>
<dbReference type="AlphaFoldDB" id="A0AA39QSA7"/>
<proteinExistence type="predicted"/>
<dbReference type="InterPro" id="IPR029063">
    <property type="entry name" value="SAM-dependent_MTases_sf"/>
</dbReference>
<evidence type="ECO:0000313" key="2">
    <source>
        <dbReference type="EMBL" id="KAK0507155.1"/>
    </source>
</evidence>
<dbReference type="EMBL" id="JAFEKC020000024">
    <property type="protein sequence ID" value="KAK0507155.1"/>
    <property type="molecule type" value="Genomic_DNA"/>
</dbReference>
<name>A0AA39QSA7_9LECA</name>
<protein>
    <recommendedName>
        <fullName evidence="4">S-adenosyl-L-methionine-dependent methyltransferase</fullName>
    </recommendedName>
</protein>
<dbReference type="CDD" id="cd02440">
    <property type="entry name" value="AdoMet_MTases"/>
    <property type="match status" value="1"/>
</dbReference>
<feature type="compositionally biased region" description="Polar residues" evidence="1">
    <location>
        <begin position="9"/>
        <end position="23"/>
    </location>
</feature>
<dbReference type="GO" id="GO:0008168">
    <property type="term" value="F:methyltransferase activity"/>
    <property type="evidence" value="ECO:0007669"/>
    <property type="project" value="TreeGrafter"/>
</dbReference>
<reference evidence="2" key="1">
    <citation type="submission" date="2023-03" db="EMBL/GenBank/DDBJ databases">
        <title>Complete genome of Cladonia borealis.</title>
        <authorList>
            <person name="Park H."/>
        </authorList>
    </citation>
    <scope>NUCLEOTIDE SEQUENCE</scope>
    <source>
        <strain evidence="2">ANT050790</strain>
    </source>
</reference>
<accession>A0AA39QSA7</accession>
<dbReference type="Pfam" id="PF13489">
    <property type="entry name" value="Methyltransf_23"/>
    <property type="match status" value="1"/>
</dbReference>
<dbReference type="Proteomes" id="UP001166286">
    <property type="component" value="Unassembled WGS sequence"/>
</dbReference>
<evidence type="ECO:0008006" key="4">
    <source>
        <dbReference type="Google" id="ProtNLM"/>
    </source>
</evidence>
<dbReference type="PANTHER" id="PTHR43591">
    <property type="entry name" value="METHYLTRANSFERASE"/>
    <property type="match status" value="1"/>
</dbReference>
<evidence type="ECO:0000313" key="3">
    <source>
        <dbReference type="Proteomes" id="UP001166286"/>
    </source>
</evidence>